<feature type="chain" id="PRO_5046581124" evidence="1">
    <location>
        <begin position="25"/>
        <end position="142"/>
    </location>
</feature>
<reference evidence="2 3" key="1">
    <citation type="submission" date="2020-11" db="EMBL/GenBank/DDBJ databases">
        <title>P. mediterranea TC4 genome.</title>
        <authorList>
            <person name="Molmeret M."/>
        </authorList>
    </citation>
    <scope>NUCLEOTIDE SEQUENCE [LARGE SCALE GENOMIC DNA]</scope>
    <source>
        <strain evidence="2 3">TC4</strain>
    </source>
</reference>
<proteinExistence type="predicted"/>
<comment type="caution">
    <text evidence="2">The sequence shown here is derived from an EMBL/GenBank/DDBJ whole genome shotgun (WGS) entry which is preliminary data.</text>
</comment>
<protein>
    <submittedName>
        <fullName evidence="2">Uncharacterized protein</fullName>
    </submittedName>
</protein>
<evidence type="ECO:0000256" key="1">
    <source>
        <dbReference type="SAM" id="SignalP"/>
    </source>
</evidence>
<dbReference type="Proteomes" id="UP001194729">
    <property type="component" value="Unassembled WGS sequence"/>
</dbReference>
<name>A0ABS0A348_9FLAO</name>
<feature type="signal peptide" evidence="1">
    <location>
        <begin position="1"/>
        <end position="24"/>
    </location>
</feature>
<keyword evidence="1" id="KW-0732">Signal</keyword>
<evidence type="ECO:0000313" key="2">
    <source>
        <dbReference type="EMBL" id="MBF4983776.1"/>
    </source>
</evidence>
<gene>
    <name evidence="2" type="ORF">FNJ87_05320</name>
</gene>
<accession>A0ABS0A348</accession>
<keyword evidence="3" id="KW-1185">Reference proteome</keyword>
<evidence type="ECO:0000313" key="3">
    <source>
        <dbReference type="Proteomes" id="UP001194729"/>
    </source>
</evidence>
<sequence>MKILKALSLTAVLFMFLTSFTALVGDSPHVGRWKGEDKGDMGFLELTSDGYATFEFEGQKMGGKSYVSDGVELAMTYKIDKKKSPTHIDFIIIDKSSNAELGSLKGIIEMKSHDQLHLALSFSGESRPTDFTVDALLFSRVQ</sequence>
<organism evidence="2 3">
    <name type="scientific">Nonlabens mediterrranea</name>
    <dbReference type="NCBI Taxonomy" id="1419947"/>
    <lineage>
        <taxon>Bacteria</taxon>
        <taxon>Pseudomonadati</taxon>
        <taxon>Bacteroidota</taxon>
        <taxon>Flavobacteriia</taxon>
        <taxon>Flavobacteriales</taxon>
        <taxon>Flavobacteriaceae</taxon>
        <taxon>Nonlabens</taxon>
    </lineage>
</organism>
<dbReference type="EMBL" id="JADKYU010000276">
    <property type="protein sequence ID" value="MBF4983776.1"/>
    <property type="molecule type" value="Genomic_DNA"/>
</dbReference>